<organism evidence="1 2">
    <name type="scientific">Aristolochia fimbriata</name>
    <name type="common">White veined hardy Dutchman's pipe vine</name>
    <dbReference type="NCBI Taxonomy" id="158543"/>
    <lineage>
        <taxon>Eukaryota</taxon>
        <taxon>Viridiplantae</taxon>
        <taxon>Streptophyta</taxon>
        <taxon>Embryophyta</taxon>
        <taxon>Tracheophyta</taxon>
        <taxon>Spermatophyta</taxon>
        <taxon>Magnoliopsida</taxon>
        <taxon>Magnoliidae</taxon>
        <taxon>Piperales</taxon>
        <taxon>Aristolochiaceae</taxon>
        <taxon>Aristolochia</taxon>
    </lineage>
</organism>
<gene>
    <name evidence="1" type="ORF">H6P81_019283</name>
</gene>
<dbReference type="Proteomes" id="UP000825729">
    <property type="component" value="Unassembled WGS sequence"/>
</dbReference>
<comment type="caution">
    <text evidence="1">The sequence shown here is derived from an EMBL/GenBank/DDBJ whole genome shotgun (WGS) entry which is preliminary data.</text>
</comment>
<dbReference type="InterPro" id="IPR029063">
    <property type="entry name" value="SAM-dependent_MTases_sf"/>
</dbReference>
<proteinExistence type="predicted"/>
<dbReference type="Gene3D" id="3.40.50.150">
    <property type="entry name" value="Vaccinia Virus protein VP39"/>
    <property type="match status" value="1"/>
</dbReference>
<reference evidence="1 2" key="1">
    <citation type="submission" date="2021-07" db="EMBL/GenBank/DDBJ databases">
        <title>The Aristolochia fimbriata genome: insights into angiosperm evolution, floral development and chemical biosynthesis.</title>
        <authorList>
            <person name="Jiao Y."/>
        </authorList>
    </citation>
    <scope>NUCLEOTIDE SEQUENCE [LARGE SCALE GENOMIC DNA]</scope>
    <source>
        <strain evidence="1">IBCAS-2021</strain>
        <tissue evidence="1">Leaf</tissue>
    </source>
</reference>
<keyword evidence="2" id="KW-1185">Reference proteome</keyword>
<dbReference type="Pfam" id="PF06962">
    <property type="entry name" value="rRNA_methylase"/>
    <property type="match status" value="1"/>
</dbReference>
<accession>A0AAV7DR94</accession>
<evidence type="ECO:0000313" key="2">
    <source>
        <dbReference type="Proteomes" id="UP000825729"/>
    </source>
</evidence>
<dbReference type="SUPFAM" id="SSF53335">
    <property type="entry name" value="S-adenosyl-L-methionine-dependent methyltransferases"/>
    <property type="match status" value="1"/>
</dbReference>
<evidence type="ECO:0000313" key="1">
    <source>
        <dbReference type="EMBL" id="KAG9439118.1"/>
    </source>
</evidence>
<name>A0AAV7DR94_ARIFI</name>
<dbReference type="AlphaFoldDB" id="A0AAV7DR94"/>
<dbReference type="PANTHER" id="PTHR35276:SF1">
    <property type="entry name" value="TRNA (MNM(5)S(2)U34)-METHYLTRANSFERASE, CHLOROPLASTIC"/>
    <property type="match status" value="1"/>
</dbReference>
<evidence type="ECO:0008006" key="3">
    <source>
        <dbReference type="Google" id="ProtNLM"/>
    </source>
</evidence>
<protein>
    <recommendedName>
        <fullName evidence="3">rRNA methylase YtqB</fullName>
    </recommendedName>
</protein>
<dbReference type="PANTHER" id="PTHR35276">
    <property type="entry name" value="S-ADENOSYL-L-METHIONINE-DEPENDENT METHYLTRANSFERASES SUPERFAMILY PROTEIN"/>
    <property type="match status" value="1"/>
</dbReference>
<sequence length="268" mass="29086">MAYLRFILPSPVVEKATVSPSIFYNIRRRILMAAHFPLRSTKQVRGCCAVSESSVSELAQETFLKGFEEGFMGFITGKKRVTELAHEVWRNIVGRGDSVVDATCGNGHDTLALLQMVSDKSGSGFVYGIDIQSSAIEKTSSLLDTSADLDQRKLVRLFSICHSRMEEVIPKGATVRLVAFNLGYLPGGDKSIITTPDTTLKALQAASQMLGSGGLISAMVYVGHPGGRNELEAVETFSSGLSPEAWICCKFETLNRSSGPVLILLFKK</sequence>
<dbReference type="InterPro" id="IPR010719">
    <property type="entry name" value="MnmM_MeTrfase"/>
</dbReference>
<dbReference type="EMBL" id="JAINDJ010000008">
    <property type="protein sequence ID" value="KAG9439118.1"/>
    <property type="molecule type" value="Genomic_DNA"/>
</dbReference>